<dbReference type="KEGG" id="smam:Mal15_29540"/>
<evidence type="ECO:0000313" key="2">
    <source>
        <dbReference type="Proteomes" id="UP000321353"/>
    </source>
</evidence>
<dbReference type="Proteomes" id="UP000321353">
    <property type="component" value="Chromosome"/>
</dbReference>
<accession>A0A5B9MFJ3</accession>
<gene>
    <name evidence="1" type="ORF">Mal15_29540</name>
</gene>
<organism evidence="1 2">
    <name type="scientific">Stieleria maiorica</name>
    <dbReference type="NCBI Taxonomy" id="2795974"/>
    <lineage>
        <taxon>Bacteria</taxon>
        <taxon>Pseudomonadati</taxon>
        <taxon>Planctomycetota</taxon>
        <taxon>Planctomycetia</taxon>
        <taxon>Pirellulales</taxon>
        <taxon>Pirellulaceae</taxon>
        <taxon>Stieleria</taxon>
    </lineage>
</organism>
<evidence type="ECO:0000313" key="1">
    <source>
        <dbReference type="EMBL" id="QEF98896.1"/>
    </source>
</evidence>
<keyword evidence="2" id="KW-1185">Reference proteome</keyword>
<protein>
    <submittedName>
        <fullName evidence="1">Uncharacterized protein</fullName>
    </submittedName>
</protein>
<sequence length="45" mass="5017">METVVTLAVAVGIGYWAYSAGKRNGSKAAFKIGWRRGRAYRNRRA</sequence>
<dbReference type="AlphaFoldDB" id="A0A5B9MFJ3"/>
<name>A0A5B9MFJ3_9BACT</name>
<proteinExistence type="predicted"/>
<dbReference type="EMBL" id="CP036264">
    <property type="protein sequence ID" value="QEF98896.1"/>
    <property type="molecule type" value="Genomic_DNA"/>
</dbReference>
<reference evidence="1 2" key="1">
    <citation type="submission" date="2019-02" db="EMBL/GenBank/DDBJ databases">
        <title>Planctomycetal bacteria perform biofilm scaping via a novel small molecule.</title>
        <authorList>
            <person name="Jeske O."/>
            <person name="Boedeker C."/>
            <person name="Wiegand S."/>
            <person name="Breitling P."/>
            <person name="Kallscheuer N."/>
            <person name="Jogler M."/>
            <person name="Rohde M."/>
            <person name="Petersen J."/>
            <person name="Medema M.H."/>
            <person name="Surup F."/>
            <person name="Jogler C."/>
        </authorList>
    </citation>
    <scope>NUCLEOTIDE SEQUENCE [LARGE SCALE GENOMIC DNA]</scope>
    <source>
        <strain evidence="1 2">Mal15</strain>
    </source>
</reference>